<dbReference type="EMBL" id="CAJPDS010000061">
    <property type="protein sequence ID" value="CAF9931897.1"/>
    <property type="molecule type" value="Genomic_DNA"/>
</dbReference>
<evidence type="ECO:0000313" key="2">
    <source>
        <dbReference type="EMBL" id="CAF9931897.1"/>
    </source>
</evidence>
<accession>A0A8H3IKZ8</accession>
<name>A0A8H3IKZ8_9LECA</name>
<comment type="similarity">
    <text evidence="1">Belongs to the MYG1 family.</text>
</comment>
<dbReference type="InterPro" id="IPR003226">
    <property type="entry name" value="MYG1_exonuclease"/>
</dbReference>
<dbReference type="PANTHER" id="PTHR11215:SF1">
    <property type="entry name" value="MYG1 EXONUCLEASE"/>
    <property type="match status" value="1"/>
</dbReference>
<dbReference type="GO" id="GO:0005634">
    <property type="term" value="C:nucleus"/>
    <property type="evidence" value="ECO:0007669"/>
    <property type="project" value="TreeGrafter"/>
</dbReference>
<dbReference type="AlphaFoldDB" id="A0A8H3IKZ8"/>
<dbReference type="Pfam" id="PF03690">
    <property type="entry name" value="MYG1_exonuc"/>
    <property type="match status" value="1"/>
</dbReference>
<protein>
    <submittedName>
        <fullName evidence="2">Uncharacterized protein</fullName>
    </submittedName>
</protein>
<dbReference type="Proteomes" id="UP000664521">
    <property type="component" value="Unassembled WGS sequence"/>
</dbReference>
<dbReference type="GO" id="GO:0005737">
    <property type="term" value="C:cytoplasm"/>
    <property type="evidence" value="ECO:0007669"/>
    <property type="project" value="TreeGrafter"/>
</dbReference>
<evidence type="ECO:0000313" key="3">
    <source>
        <dbReference type="Proteomes" id="UP000664521"/>
    </source>
</evidence>
<reference evidence="2" key="1">
    <citation type="submission" date="2021-03" db="EMBL/GenBank/DDBJ databases">
        <authorList>
            <person name="Tagirdzhanova G."/>
        </authorList>
    </citation>
    <scope>NUCLEOTIDE SEQUENCE</scope>
</reference>
<proteinExistence type="inferred from homology"/>
<dbReference type="OrthoDB" id="10265310at2759"/>
<sequence length="350" mass="39762">MTSGSVFKRLKTSEPLIGTHNGQFHADEALAVYLLRLLPAYSSSSLIRTRDPARLKQCHTVVDVGGDYSPPDNRYDHHQRTFDTTFPSRPTKLSSAGLVYMHFGKPIIALQTGLDEESEQVDILWRKLYTDFVEALDAHDNGISVYDPKDTQGLQKRFYDGGISLGSLIGDLNAWPDEEERGELSAAQVQEAEDNRFLEASTLIGSVFQRKLKYYHRNWLPARTEVRANYAVRVRHDREGRIMVFERGVPWQDHLYMLEAEDLKQQQVLYVLYPEGQHEGSKWRIQAVPITKDSFESRKPLPEAWRGLRDEALDKVMGFEGGVFVHASGFIGGNKSRHGAINMAKKALEL</sequence>
<dbReference type="PANTHER" id="PTHR11215">
    <property type="entry name" value="METAL DEPENDENT HYDROLASE - RELATED"/>
    <property type="match status" value="1"/>
</dbReference>
<organism evidence="2 3">
    <name type="scientific">Heterodermia speciosa</name>
    <dbReference type="NCBI Taxonomy" id="116794"/>
    <lineage>
        <taxon>Eukaryota</taxon>
        <taxon>Fungi</taxon>
        <taxon>Dikarya</taxon>
        <taxon>Ascomycota</taxon>
        <taxon>Pezizomycotina</taxon>
        <taxon>Lecanoromycetes</taxon>
        <taxon>OSLEUM clade</taxon>
        <taxon>Lecanoromycetidae</taxon>
        <taxon>Caliciales</taxon>
        <taxon>Physciaceae</taxon>
        <taxon>Heterodermia</taxon>
    </lineage>
</organism>
<comment type="caution">
    <text evidence="2">The sequence shown here is derived from an EMBL/GenBank/DDBJ whole genome shotgun (WGS) entry which is preliminary data.</text>
</comment>
<gene>
    <name evidence="2" type="ORF">HETSPECPRED_008211</name>
</gene>
<keyword evidence="3" id="KW-1185">Reference proteome</keyword>
<evidence type="ECO:0000256" key="1">
    <source>
        <dbReference type="ARBA" id="ARBA00010105"/>
    </source>
</evidence>